<feature type="transmembrane region" description="Helical" evidence="1">
    <location>
        <begin position="7"/>
        <end position="27"/>
    </location>
</feature>
<dbReference type="STRING" id="158189.SpiBuddy_2454"/>
<proteinExistence type="predicted"/>
<organism evidence="2 3">
    <name type="scientific">Sphaerochaeta globosa (strain ATCC BAA-1886 / DSM 22777 / Buddy)</name>
    <name type="common">Spirochaeta sp. (strain Buddy)</name>
    <dbReference type="NCBI Taxonomy" id="158189"/>
    <lineage>
        <taxon>Bacteria</taxon>
        <taxon>Pseudomonadati</taxon>
        <taxon>Spirochaetota</taxon>
        <taxon>Spirochaetia</taxon>
        <taxon>Spirochaetales</taxon>
        <taxon>Sphaerochaetaceae</taxon>
        <taxon>Sphaerochaeta</taxon>
    </lineage>
</organism>
<dbReference type="KEGG" id="sbu:SpiBuddy_2454"/>
<reference evidence="3" key="1">
    <citation type="submission" date="2011-02" db="EMBL/GenBank/DDBJ databases">
        <title>Complete sequence of Spirochaeta sp. Buddy.</title>
        <authorList>
            <person name="Lucas S."/>
            <person name="Copeland A."/>
            <person name="Lapidus A."/>
            <person name="Cheng J.-F."/>
            <person name="Goodwin L."/>
            <person name="Pitluck S."/>
            <person name="Zeytun A."/>
            <person name="Detter J.C."/>
            <person name="Han C."/>
            <person name="Tapia R."/>
            <person name="Land M."/>
            <person name="Hauser L."/>
            <person name="Kyrpides N."/>
            <person name="Ivanova N."/>
            <person name="Mikhailova N."/>
            <person name="Pagani I."/>
            <person name="Ritalahti K.M."/>
            <person name="Loeffler F.E."/>
            <person name="Woyke T."/>
        </authorList>
    </citation>
    <scope>NUCLEOTIDE SEQUENCE [LARGE SCALE GENOMIC DNA]</scope>
    <source>
        <strain evidence="3">ATCC BAA-1886 / DSM 22777 / Buddy</strain>
    </source>
</reference>
<accession>F0RRK8</accession>
<sequence>MKTGVKIQIISIVVFCVLLDIFLHMLTSAYSTMPDNPDFSFVVASIGIEATASLWALLAFSVAAFVYWRIRDAIPGKGVRKGLRWG</sequence>
<evidence type="ECO:0000256" key="1">
    <source>
        <dbReference type="SAM" id="Phobius"/>
    </source>
</evidence>
<protein>
    <submittedName>
        <fullName evidence="2">Uncharacterized protein</fullName>
    </submittedName>
</protein>
<evidence type="ECO:0000313" key="2">
    <source>
        <dbReference type="EMBL" id="ADY14267.1"/>
    </source>
</evidence>
<keyword evidence="1" id="KW-1133">Transmembrane helix</keyword>
<dbReference type="HOGENOM" id="CLU_2496283_0_0_12"/>
<dbReference type="EMBL" id="CP002541">
    <property type="protein sequence ID" value="ADY14267.1"/>
    <property type="molecule type" value="Genomic_DNA"/>
</dbReference>
<keyword evidence="3" id="KW-1185">Reference proteome</keyword>
<evidence type="ECO:0000313" key="3">
    <source>
        <dbReference type="Proteomes" id="UP000008466"/>
    </source>
</evidence>
<name>F0RRK8_SPHGB</name>
<dbReference type="RefSeq" id="WP_013608113.1">
    <property type="nucleotide sequence ID" value="NC_015152.1"/>
</dbReference>
<dbReference type="Proteomes" id="UP000008466">
    <property type="component" value="Chromosome"/>
</dbReference>
<feature type="transmembrane region" description="Helical" evidence="1">
    <location>
        <begin position="39"/>
        <end position="68"/>
    </location>
</feature>
<dbReference type="AlphaFoldDB" id="F0RRK8"/>
<keyword evidence="1" id="KW-0812">Transmembrane</keyword>
<gene>
    <name evidence="2" type="ordered locus">SpiBuddy_2454</name>
</gene>
<keyword evidence="1" id="KW-0472">Membrane</keyword>